<feature type="region of interest" description="Disordered" evidence="1">
    <location>
        <begin position="184"/>
        <end position="206"/>
    </location>
</feature>
<proteinExistence type="predicted"/>
<accession>A0A8C2TTW1</accession>
<evidence type="ECO:0000313" key="2">
    <source>
        <dbReference type="Ensembl" id="ENSCJPP00005018328.1"/>
    </source>
</evidence>
<protein>
    <submittedName>
        <fullName evidence="2">Uncharacterized protein</fullName>
    </submittedName>
</protein>
<evidence type="ECO:0000256" key="1">
    <source>
        <dbReference type="SAM" id="MobiDB-lite"/>
    </source>
</evidence>
<dbReference type="AlphaFoldDB" id="A0A8C2TTW1"/>
<keyword evidence="3" id="KW-1185">Reference proteome</keyword>
<name>A0A8C2TTW1_COTJA</name>
<dbReference type="GeneTree" id="ENSGT01070000257230"/>
<dbReference type="Proteomes" id="UP000694412">
    <property type="component" value="Chromosome 11"/>
</dbReference>
<reference evidence="2" key="1">
    <citation type="submission" date="2015-11" db="EMBL/GenBank/DDBJ databases">
        <authorList>
            <consortium name="International Coturnix japonica Genome Analysis Consortium"/>
            <person name="Warren W."/>
            <person name="Burt D.W."/>
            <person name="Antin P.B."/>
            <person name="Lanford R."/>
            <person name="Gros J."/>
            <person name="Wilson R.K."/>
        </authorList>
    </citation>
    <scope>NUCLEOTIDE SEQUENCE [LARGE SCALE GENOMIC DNA]</scope>
</reference>
<dbReference type="Ensembl" id="ENSCJPT00005025547.1">
    <property type="protein sequence ID" value="ENSCJPP00005018328.1"/>
    <property type="gene ID" value="ENSCJPG00005014934.1"/>
</dbReference>
<sequence length="206" mass="22856">MHLCAHLCTHVSIQVPSVRLHIHLCICACQSVYPSIHQCVCLHVCLHICVSAYTFICVHLFICVCICLHVHLCIHMSICVSACTSVYLPVPRCPSPLGVYLSPLHPKEVFPWVLVFPWWEFQKDVLARTLGLAHGKDTEVQLPISSGLSLNRSGCGTPLEVLPIPGQAEIWVCGSAKTSWHTQGSCSVEQRMHPHHHKPPVPTTLQ</sequence>
<organism evidence="2 3">
    <name type="scientific">Coturnix japonica</name>
    <name type="common">Japanese quail</name>
    <name type="synonym">Coturnix coturnix japonica</name>
    <dbReference type="NCBI Taxonomy" id="93934"/>
    <lineage>
        <taxon>Eukaryota</taxon>
        <taxon>Metazoa</taxon>
        <taxon>Chordata</taxon>
        <taxon>Craniata</taxon>
        <taxon>Vertebrata</taxon>
        <taxon>Euteleostomi</taxon>
        <taxon>Archelosauria</taxon>
        <taxon>Archosauria</taxon>
        <taxon>Dinosauria</taxon>
        <taxon>Saurischia</taxon>
        <taxon>Theropoda</taxon>
        <taxon>Coelurosauria</taxon>
        <taxon>Aves</taxon>
        <taxon>Neognathae</taxon>
        <taxon>Galloanserae</taxon>
        <taxon>Galliformes</taxon>
        <taxon>Phasianidae</taxon>
        <taxon>Perdicinae</taxon>
        <taxon>Coturnix</taxon>
    </lineage>
</organism>
<evidence type="ECO:0000313" key="3">
    <source>
        <dbReference type="Proteomes" id="UP000694412"/>
    </source>
</evidence>
<reference evidence="2" key="2">
    <citation type="submission" date="2025-08" db="UniProtKB">
        <authorList>
            <consortium name="Ensembl"/>
        </authorList>
    </citation>
    <scope>IDENTIFICATION</scope>
</reference>
<reference evidence="2" key="3">
    <citation type="submission" date="2025-09" db="UniProtKB">
        <authorList>
            <consortium name="Ensembl"/>
        </authorList>
    </citation>
    <scope>IDENTIFICATION</scope>
</reference>